<dbReference type="InterPro" id="IPR015920">
    <property type="entry name" value="Cellobiose_DH-like_cyt"/>
</dbReference>
<evidence type="ECO:0000313" key="3">
    <source>
        <dbReference type="EMBL" id="KAK3311594.1"/>
    </source>
</evidence>
<dbReference type="EMBL" id="JAUDZG010000001">
    <property type="protein sequence ID" value="KAK3311594.1"/>
    <property type="molecule type" value="Genomic_DNA"/>
</dbReference>
<dbReference type="Pfam" id="PF16010">
    <property type="entry name" value="CDH-cyt"/>
    <property type="match status" value="1"/>
</dbReference>
<dbReference type="GeneID" id="87890168"/>
<protein>
    <recommendedName>
        <fullName evidence="2">Cellobiose dehydrogenase-like cytochrome domain-containing protein</fullName>
    </recommendedName>
</protein>
<organism evidence="3 4">
    <name type="scientific">Chaetomium strumarium</name>
    <dbReference type="NCBI Taxonomy" id="1170767"/>
    <lineage>
        <taxon>Eukaryota</taxon>
        <taxon>Fungi</taxon>
        <taxon>Dikarya</taxon>
        <taxon>Ascomycota</taxon>
        <taxon>Pezizomycotina</taxon>
        <taxon>Sordariomycetes</taxon>
        <taxon>Sordariomycetidae</taxon>
        <taxon>Sordariales</taxon>
        <taxon>Chaetomiaceae</taxon>
        <taxon>Chaetomium</taxon>
    </lineage>
</organism>
<feature type="chain" id="PRO_5042620463" description="Cellobiose dehydrogenase-like cytochrome domain-containing protein" evidence="1">
    <location>
        <begin position="20"/>
        <end position="222"/>
    </location>
</feature>
<evidence type="ECO:0000313" key="4">
    <source>
        <dbReference type="Proteomes" id="UP001273166"/>
    </source>
</evidence>
<feature type="domain" description="Cellobiose dehydrogenase-like cytochrome" evidence="2">
    <location>
        <begin position="24"/>
        <end position="213"/>
    </location>
</feature>
<dbReference type="SUPFAM" id="SSF49344">
    <property type="entry name" value="CBD9-like"/>
    <property type="match status" value="1"/>
</dbReference>
<proteinExistence type="predicted"/>
<evidence type="ECO:0000256" key="1">
    <source>
        <dbReference type="SAM" id="SignalP"/>
    </source>
</evidence>
<reference evidence="3" key="1">
    <citation type="journal article" date="2023" name="Mol. Phylogenet. Evol.">
        <title>Genome-scale phylogeny and comparative genomics of the fungal order Sordariales.</title>
        <authorList>
            <person name="Hensen N."/>
            <person name="Bonometti L."/>
            <person name="Westerberg I."/>
            <person name="Brannstrom I.O."/>
            <person name="Guillou S."/>
            <person name="Cros-Aarteil S."/>
            <person name="Calhoun S."/>
            <person name="Haridas S."/>
            <person name="Kuo A."/>
            <person name="Mondo S."/>
            <person name="Pangilinan J."/>
            <person name="Riley R."/>
            <person name="LaButti K."/>
            <person name="Andreopoulos B."/>
            <person name="Lipzen A."/>
            <person name="Chen C."/>
            <person name="Yan M."/>
            <person name="Daum C."/>
            <person name="Ng V."/>
            <person name="Clum A."/>
            <person name="Steindorff A."/>
            <person name="Ohm R.A."/>
            <person name="Martin F."/>
            <person name="Silar P."/>
            <person name="Natvig D.O."/>
            <person name="Lalanne C."/>
            <person name="Gautier V."/>
            <person name="Ament-Velasquez S.L."/>
            <person name="Kruys A."/>
            <person name="Hutchinson M.I."/>
            <person name="Powell A.J."/>
            <person name="Barry K."/>
            <person name="Miller A.N."/>
            <person name="Grigoriev I.V."/>
            <person name="Debuchy R."/>
            <person name="Gladieux P."/>
            <person name="Hiltunen Thoren M."/>
            <person name="Johannesson H."/>
        </authorList>
    </citation>
    <scope>NUCLEOTIDE SEQUENCE</scope>
    <source>
        <strain evidence="3">CBS 333.67</strain>
    </source>
</reference>
<keyword evidence="4" id="KW-1185">Reference proteome</keyword>
<sequence length="222" mass="24226">MLWTLFVSLVAALIKTAVAADAIYRDPDTGLVFTSNFRLYKADGRGVTFRIAIPDDAQQYSAYDAVVQMVVPNDVGWAGLAWGGTMPNNPLLVCWRGTSNNVVLSSRWASGHSFPQEYSGAQYTLFKTGTKSNSTHWQFTALCRGCTSWTPPPSSGGSSTTRYLSPRGGNRLAFAYSPTRPSNPNSPSSSFSVHEVHDYWQHDFAQAANPNFANTVSKLVLS</sequence>
<dbReference type="PANTHER" id="PTHR47797:SF5">
    <property type="entry name" value="CELLOBIOSE DEHYDROGENASE CYTOCHROME DOMAIN-CONTAINING PROTEIN"/>
    <property type="match status" value="1"/>
</dbReference>
<dbReference type="AlphaFoldDB" id="A0AAJ0H4T6"/>
<dbReference type="PANTHER" id="PTHR47797">
    <property type="entry name" value="DEHYDROGENASE, PUTATIVE (AFU_ORTHOLOGUE AFUA_8G05805)-RELATED"/>
    <property type="match status" value="1"/>
</dbReference>
<feature type="signal peptide" evidence="1">
    <location>
        <begin position="1"/>
        <end position="19"/>
    </location>
</feature>
<comment type="caution">
    <text evidence="3">The sequence shown here is derived from an EMBL/GenBank/DDBJ whole genome shotgun (WGS) entry which is preliminary data.</text>
</comment>
<dbReference type="RefSeq" id="XP_062727374.1">
    <property type="nucleotide sequence ID" value="XM_062871339.1"/>
</dbReference>
<accession>A0AAJ0H4T6</accession>
<dbReference type="Gene3D" id="2.60.40.1210">
    <property type="entry name" value="Cellobiose dehydrogenase, cytochrome domain"/>
    <property type="match status" value="1"/>
</dbReference>
<dbReference type="Proteomes" id="UP001273166">
    <property type="component" value="Unassembled WGS sequence"/>
</dbReference>
<gene>
    <name evidence="3" type="ORF">B0T15DRAFT_80562</name>
</gene>
<evidence type="ECO:0000259" key="2">
    <source>
        <dbReference type="Pfam" id="PF16010"/>
    </source>
</evidence>
<keyword evidence="1" id="KW-0732">Signal</keyword>
<dbReference type="CDD" id="cd09630">
    <property type="entry name" value="CDH_like_cytochrome"/>
    <property type="match status" value="1"/>
</dbReference>
<reference evidence="3" key="2">
    <citation type="submission" date="2023-06" db="EMBL/GenBank/DDBJ databases">
        <authorList>
            <consortium name="Lawrence Berkeley National Laboratory"/>
            <person name="Mondo S.J."/>
            <person name="Hensen N."/>
            <person name="Bonometti L."/>
            <person name="Westerberg I."/>
            <person name="Brannstrom I.O."/>
            <person name="Guillou S."/>
            <person name="Cros-Aarteil S."/>
            <person name="Calhoun S."/>
            <person name="Haridas S."/>
            <person name="Kuo A."/>
            <person name="Pangilinan J."/>
            <person name="Riley R."/>
            <person name="Labutti K."/>
            <person name="Andreopoulos B."/>
            <person name="Lipzen A."/>
            <person name="Chen C."/>
            <person name="Yanf M."/>
            <person name="Daum C."/>
            <person name="Ng V."/>
            <person name="Clum A."/>
            <person name="Steindorff A."/>
            <person name="Ohm R."/>
            <person name="Martin F."/>
            <person name="Silar P."/>
            <person name="Natvig D."/>
            <person name="Lalanne C."/>
            <person name="Gautier V."/>
            <person name="Ament-Velasquez S.L."/>
            <person name="Kruys A."/>
            <person name="Hutchinson M.I."/>
            <person name="Powell A.J."/>
            <person name="Barry K."/>
            <person name="Miller A.N."/>
            <person name="Grigoriev I.V."/>
            <person name="Debuchy R."/>
            <person name="Gladieux P."/>
            <person name="Thoren M.H."/>
            <person name="Johannesson H."/>
        </authorList>
    </citation>
    <scope>NUCLEOTIDE SEQUENCE</scope>
    <source>
        <strain evidence="3">CBS 333.67</strain>
    </source>
</reference>
<name>A0AAJ0H4T6_9PEZI</name>